<protein>
    <submittedName>
        <fullName evidence="2">Uncharacterized protein</fullName>
    </submittedName>
</protein>
<organism evidence="2">
    <name type="scientific">Myoviridae sp. ctI7W9</name>
    <dbReference type="NCBI Taxonomy" id="2826636"/>
    <lineage>
        <taxon>Viruses</taxon>
        <taxon>Duplodnaviria</taxon>
        <taxon>Heunggongvirae</taxon>
        <taxon>Uroviricota</taxon>
        <taxon>Caudoviricetes</taxon>
    </lineage>
</organism>
<feature type="region of interest" description="Disordered" evidence="1">
    <location>
        <begin position="23"/>
        <end position="43"/>
    </location>
</feature>
<dbReference type="EMBL" id="BK014941">
    <property type="protein sequence ID" value="DAD83740.1"/>
    <property type="molecule type" value="Genomic_DNA"/>
</dbReference>
<evidence type="ECO:0000256" key="1">
    <source>
        <dbReference type="SAM" id="MobiDB-lite"/>
    </source>
</evidence>
<name>A0A8S5MNE9_9CAUD</name>
<sequence>MNNHYIENRIAGIAQHKRYAKTDKALPSPPSEVIIPQKGNCHG</sequence>
<proteinExistence type="predicted"/>
<evidence type="ECO:0000313" key="2">
    <source>
        <dbReference type="EMBL" id="DAD83740.1"/>
    </source>
</evidence>
<reference evidence="2" key="1">
    <citation type="journal article" date="2021" name="Proc. Natl. Acad. Sci. U.S.A.">
        <title>A Catalog of Tens of Thousands of Viruses from Human Metagenomes Reveals Hidden Associations with Chronic Diseases.</title>
        <authorList>
            <person name="Tisza M.J."/>
            <person name="Buck C.B."/>
        </authorList>
    </citation>
    <scope>NUCLEOTIDE SEQUENCE</scope>
    <source>
        <strain evidence="2">CtI7W9</strain>
    </source>
</reference>
<accession>A0A8S5MNE9</accession>